<feature type="compositionally biased region" description="Low complexity" evidence="1">
    <location>
        <begin position="105"/>
        <end position="144"/>
    </location>
</feature>
<evidence type="ECO:0000313" key="3">
    <source>
        <dbReference type="EMBL" id="KAI8041505.1"/>
    </source>
</evidence>
<proteinExistence type="predicted"/>
<dbReference type="PANTHER" id="PTHR12323">
    <property type="entry name" value="SR-RELATED CTD ASSOCIATED FACTOR 6"/>
    <property type="match status" value="1"/>
</dbReference>
<organism evidence="3 4">
    <name type="scientific">Drosophila gunungcola</name>
    <name type="common">fruit fly</name>
    <dbReference type="NCBI Taxonomy" id="103775"/>
    <lineage>
        <taxon>Eukaryota</taxon>
        <taxon>Metazoa</taxon>
        <taxon>Ecdysozoa</taxon>
        <taxon>Arthropoda</taxon>
        <taxon>Hexapoda</taxon>
        <taxon>Insecta</taxon>
        <taxon>Pterygota</taxon>
        <taxon>Neoptera</taxon>
        <taxon>Endopterygota</taxon>
        <taxon>Diptera</taxon>
        <taxon>Brachycera</taxon>
        <taxon>Muscomorpha</taxon>
        <taxon>Ephydroidea</taxon>
        <taxon>Drosophilidae</taxon>
        <taxon>Drosophila</taxon>
        <taxon>Sophophora</taxon>
    </lineage>
</organism>
<keyword evidence="4" id="KW-1185">Reference proteome</keyword>
<dbReference type="GO" id="GO:0006396">
    <property type="term" value="P:RNA processing"/>
    <property type="evidence" value="ECO:0007669"/>
    <property type="project" value="InterPro"/>
</dbReference>
<evidence type="ECO:0000259" key="2">
    <source>
        <dbReference type="PROSITE" id="PS50128"/>
    </source>
</evidence>
<dbReference type="EMBL" id="JAMKOV010000003">
    <property type="protein sequence ID" value="KAI8041505.1"/>
    <property type="molecule type" value="Genomic_DNA"/>
</dbReference>
<dbReference type="AlphaFoldDB" id="A0A9P9YRE1"/>
<dbReference type="GO" id="GO:0006874">
    <property type="term" value="P:intracellular calcium ion homeostasis"/>
    <property type="evidence" value="ECO:0007669"/>
    <property type="project" value="TreeGrafter"/>
</dbReference>
<protein>
    <recommendedName>
        <fullName evidence="2">SURP motif domain-containing protein</fullName>
    </recommendedName>
</protein>
<dbReference type="SUPFAM" id="SSF109905">
    <property type="entry name" value="Surp module (SWAP domain)"/>
    <property type="match status" value="1"/>
</dbReference>
<dbReference type="PROSITE" id="PS50128">
    <property type="entry name" value="SURP"/>
    <property type="match status" value="1"/>
</dbReference>
<dbReference type="Gene3D" id="1.10.10.790">
    <property type="entry name" value="Surp module"/>
    <property type="match status" value="1"/>
</dbReference>
<evidence type="ECO:0000256" key="1">
    <source>
        <dbReference type="SAM" id="MobiDB-lite"/>
    </source>
</evidence>
<dbReference type="GO" id="GO:0048471">
    <property type="term" value="C:perinuclear region of cytoplasm"/>
    <property type="evidence" value="ECO:0007669"/>
    <property type="project" value="TreeGrafter"/>
</dbReference>
<feature type="region of interest" description="Disordered" evidence="1">
    <location>
        <begin position="71"/>
        <end position="144"/>
    </location>
</feature>
<name>A0A9P9YRE1_9MUSC</name>
<dbReference type="InterPro" id="IPR035967">
    <property type="entry name" value="SWAP/Surp_sf"/>
</dbReference>
<evidence type="ECO:0000313" key="4">
    <source>
        <dbReference type="Proteomes" id="UP001059596"/>
    </source>
</evidence>
<gene>
    <name evidence="3" type="ORF">M5D96_005770</name>
</gene>
<dbReference type="InterPro" id="IPR000061">
    <property type="entry name" value="Surp"/>
</dbReference>
<comment type="caution">
    <text evidence="3">The sequence shown here is derived from an EMBL/GenBank/DDBJ whole genome shotgun (WGS) entry which is preliminary data.</text>
</comment>
<dbReference type="Proteomes" id="UP001059596">
    <property type="component" value="Unassembled WGS sequence"/>
</dbReference>
<accession>A0A9P9YRE1</accession>
<feature type="compositionally biased region" description="Low complexity" evidence="1">
    <location>
        <begin position="71"/>
        <end position="97"/>
    </location>
</feature>
<reference evidence="3" key="1">
    <citation type="journal article" date="2023" name="Genome Biol. Evol.">
        <title>Long-read-based Genome Assembly of Drosophila gunungcola Reveals Fewer Chemosensory Genes in Flower-breeding Species.</title>
        <authorList>
            <person name="Negi A."/>
            <person name="Liao B.Y."/>
            <person name="Yeh S.D."/>
        </authorList>
    </citation>
    <scope>NUCLEOTIDE SEQUENCE</scope>
    <source>
        <strain evidence="3">Sukarami</strain>
    </source>
</reference>
<dbReference type="Pfam" id="PF01805">
    <property type="entry name" value="Surp"/>
    <property type="match status" value="1"/>
</dbReference>
<dbReference type="SMART" id="SM00648">
    <property type="entry name" value="SWAP"/>
    <property type="match status" value="1"/>
</dbReference>
<feature type="domain" description="SURP motif" evidence="2">
    <location>
        <begin position="14"/>
        <end position="58"/>
    </location>
</feature>
<sequence>MDVQPPRDASLRNIIDKLAEFVARNGPEFEAITKQKQQNNPKFEFLYGGEFASYYQFRVAAEQTLLKQQGLNQQLPPGGPPGHYMQHPPPMQQSQPPGHYPPPNQQQHPPENAQDNMQQQQAQHSWPPNNGNGGPPNNQQANGNAMTMNLTSQLDAIKMQQKTLREQIKQSEANLSAQHTVIKC</sequence>
<dbReference type="GO" id="GO:0003723">
    <property type="term" value="F:RNA binding"/>
    <property type="evidence" value="ECO:0007669"/>
    <property type="project" value="InterPro"/>
</dbReference>
<dbReference type="PANTHER" id="PTHR12323:SF0">
    <property type="entry name" value="CALCIUM HOMEOSTASIS ENDOPLASMIC RETICULUM PROTEIN"/>
    <property type="match status" value="1"/>
</dbReference>